<keyword evidence="4" id="KW-1185">Reference proteome</keyword>
<sequence length="333" mass="38660">MKKNLFAIWTIFLVFQFTTAQTKNLQWLDIELSNYEYPYAVSTVALKVQEQDLKMAYMDVKPENYNGKNIVLFHGKNFNGAYWKTTIEALSKEGFRVIVPDQIGFGKSSKPAHFHYTFQQLAENTKALLDTLNIKKTAILGHSMGGMLATRFTLMYPDTTEKLILENPIGLEDWKLKVPYKPVSWWYNNELKKNSAGIKKYQLVNYYDNKWKPEYDQWVNLLAGWTLNSDYNRIAWNAALTYDMIFTQPVVYEFKNITAPTLLIIGTRDRTALGKPLVSEEVRKTMGLYKELGKRTQKEIPDAQLVELEDVGHLPHIEKFDGFINPLIKFLKE</sequence>
<dbReference type="AlphaFoldDB" id="A0A1G9PWH2"/>
<dbReference type="GO" id="GO:0046464">
    <property type="term" value="P:acylglycerol catabolic process"/>
    <property type="evidence" value="ECO:0007669"/>
    <property type="project" value="TreeGrafter"/>
</dbReference>
<gene>
    <name evidence="3" type="ORF">SAMN04488514_104168</name>
</gene>
<dbReference type="SUPFAM" id="SSF53474">
    <property type="entry name" value="alpha/beta-Hydrolases"/>
    <property type="match status" value="1"/>
</dbReference>
<dbReference type="Pfam" id="PF00561">
    <property type="entry name" value="Abhydrolase_1"/>
    <property type="match status" value="1"/>
</dbReference>
<evidence type="ECO:0000256" key="1">
    <source>
        <dbReference type="SAM" id="SignalP"/>
    </source>
</evidence>
<evidence type="ECO:0000259" key="2">
    <source>
        <dbReference type="Pfam" id="PF00561"/>
    </source>
</evidence>
<dbReference type="PANTHER" id="PTHR43798">
    <property type="entry name" value="MONOACYLGLYCEROL LIPASE"/>
    <property type="match status" value="1"/>
</dbReference>
<dbReference type="GO" id="GO:0016020">
    <property type="term" value="C:membrane"/>
    <property type="evidence" value="ECO:0007669"/>
    <property type="project" value="TreeGrafter"/>
</dbReference>
<dbReference type="InterPro" id="IPR029058">
    <property type="entry name" value="AB_hydrolase_fold"/>
</dbReference>
<dbReference type="PANTHER" id="PTHR43798:SF33">
    <property type="entry name" value="HYDROLASE, PUTATIVE (AFU_ORTHOLOGUE AFUA_2G14860)-RELATED"/>
    <property type="match status" value="1"/>
</dbReference>
<dbReference type="InterPro" id="IPR000639">
    <property type="entry name" value="Epox_hydrolase-like"/>
</dbReference>
<organism evidence="3 4">
    <name type="scientific">Kriegella aquimaris</name>
    <dbReference type="NCBI Taxonomy" id="192904"/>
    <lineage>
        <taxon>Bacteria</taxon>
        <taxon>Pseudomonadati</taxon>
        <taxon>Bacteroidota</taxon>
        <taxon>Flavobacteriia</taxon>
        <taxon>Flavobacteriales</taxon>
        <taxon>Flavobacteriaceae</taxon>
        <taxon>Kriegella</taxon>
    </lineage>
</organism>
<dbReference type="Gene3D" id="3.40.50.1820">
    <property type="entry name" value="alpha/beta hydrolase"/>
    <property type="match status" value="1"/>
</dbReference>
<feature type="domain" description="AB hydrolase-1" evidence="2">
    <location>
        <begin position="69"/>
        <end position="319"/>
    </location>
</feature>
<protein>
    <submittedName>
        <fullName evidence="3">Pimeloyl-ACP methyl ester carboxylesterase</fullName>
    </submittedName>
</protein>
<dbReference type="GO" id="GO:0047372">
    <property type="term" value="F:monoacylglycerol lipase activity"/>
    <property type="evidence" value="ECO:0007669"/>
    <property type="project" value="TreeGrafter"/>
</dbReference>
<dbReference type="PRINTS" id="PR00111">
    <property type="entry name" value="ABHYDROLASE"/>
</dbReference>
<dbReference type="InterPro" id="IPR050266">
    <property type="entry name" value="AB_hydrolase_sf"/>
</dbReference>
<name>A0A1G9PWH2_9FLAO</name>
<dbReference type="EMBL" id="FNGV01000004">
    <property type="protein sequence ID" value="SDM02577.1"/>
    <property type="molecule type" value="Genomic_DNA"/>
</dbReference>
<keyword evidence="1" id="KW-0732">Signal</keyword>
<dbReference type="STRING" id="192904.SAMN04488514_104168"/>
<evidence type="ECO:0000313" key="3">
    <source>
        <dbReference type="EMBL" id="SDM02577.1"/>
    </source>
</evidence>
<dbReference type="OrthoDB" id="9773293at2"/>
<dbReference type="RefSeq" id="WP_089888564.1">
    <property type="nucleotide sequence ID" value="NZ_FNGV01000004.1"/>
</dbReference>
<dbReference type="Proteomes" id="UP000199440">
    <property type="component" value="Unassembled WGS sequence"/>
</dbReference>
<reference evidence="3 4" key="1">
    <citation type="submission" date="2016-10" db="EMBL/GenBank/DDBJ databases">
        <authorList>
            <person name="de Groot N.N."/>
        </authorList>
    </citation>
    <scope>NUCLEOTIDE SEQUENCE [LARGE SCALE GENOMIC DNA]</scope>
    <source>
        <strain evidence="3 4">DSM 19886</strain>
    </source>
</reference>
<dbReference type="InterPro" id="IPR000073">
    <property type="entry name" value="AB_hydrolase_1"/>
</dbReference>
<accession>A0A1G9PWH2</accession>
<feature type="signal peptide" evidence="1">
    <location>
        <begin position="1"/>
        <end position="22"/>
    </location>
</feature>
<proteinExistence type="predicted"/>
<dbReference type="PRINTS" id="PR00412">
    <property type="entry name" value="EPOXHYDRLASE"/>
</dbReference>
<evidence type="ECO:0000313" key="4">
    <source>
        <dbReference type="Proteomes" id="UP000199440"/>
    </source>
</evidence>
<feature type="chain" id="PRO_5011626972" evidence="1">
    <location>
        <begin position="23"/>
        <end position="333"/>
    </location>
</feature>